<proteinExistence type="predicted"/>
<dbReference type="InterPro" id="IPR029044">
    <property type="entry name" value="Nucleotide-diphossugar_trans"/>
</dbReference>
<dbReference type="InterPro" id="IPR032719">
    <property type="entry name" value="WbsX"/>
</dbReference>
<dbReference type="Pfam" id="PF00535">
    <property type="entry name" value="Glycos_transf_2"/>
    <property type="match status" value="1"/>
</dbReference>
<evidence type="ECO:0000259" key="1">
    <source>
        <dbReference type="Pfam" id="PF00535"/>
    </source>
</evidence>
<sequence>MSAATTQAAGGIQNRSGATALRQDHAGTHYLPAGALHLIEQSGLFDLEYYLACNPDMQPLRHEAMAHYHQYGWREGRKPNLYFDPLWYLAQNPEVAAQNVDPLLHYLVRGEAEGLRPGPWFDPGWYRTQNEVPPGRHALSHYLEHRSSGTVSAMAEFDTPFYLRTYPDVAEAGIDPLEHYMVQGFREARRPFAGFDPAFYRQRYLGGSTDANPLLHYLAHRGQADLHPCRPAGETTVAREVKRFSKPGPHFEKRKPLPATAQRQARVLAYYLPQFHACPRNDEWWGEGFTEWTNVARGLPRFAGHYQPRIPRDLGHYRLEGTDTLRRQAEMARAAGIEGFVFYFYWFNRERLLDGPLEALLADPGIDLPFCLMWANENWTRSWDGSNKDVLISQDFRVEDELPLIDCFARHFADPRYIRVGGRPILMVYRIGVIPEPAETVARWRGLFRERAGEDPIFVMSQSFGDEDPRAYGLDGAIEFPPHKLVGGLQTINNDLSMLDTDFDGQVYDYDQVVRNALDAPAPPFPLIRTAAPSWDNDARRQGSGLVLHGSTPAKFERWVEGLVRRARAEPFHGDPIICINAWNEWAEGAYLEPDLHHGSAYLNAVGRAATGFGQVSAQGRILLVGHDAFQAGAQALLLNLGRRLKHLHGVEIEFLLLGNGAMLPGYESVGRTTVMAANDPALPDTLRRMREAGLTSAIVNTAASAPVTRLLAEQDIRFVLLVHELPALLGEKHLLAGLRDASLLAARIVFPAEAVRDAVQPLLPVAPERCILLPQGLYADVRFSARQRVAIRARYGVEPGDVLLVGVGYGDMRKGFDLFLQGWRLLSARTGGGRRRHRRIHCLWLGAIDPGLRTYLAAELEAAIGTGTFHLPGHVHDAPDHLSGADAFMLTSREDPLPSVVMEALASGLPVAAFSDSGGIPALLERFGTGALSPLGDVTALTHDALRMALDGQQRDTAQRARDGKRFARALCFDRYVGALLHLARPDLRRISAVVPSYNYARYMRQRLASIFAQGHPVAEVIVLDDASSDNSVAEARAGAEEWSRAIRVVAGRRNSGNVFRQWHRAVSEAAGDWIWIAEADDSADPRMLEALALALDCAPGAVMAFCDSRSIDADGNPLSDSYKPYYATTVGDALEADGIHDGPEFVRTCLGERNLILNASGVLFRRDALRAALARLGEELFTFKLAGDWRLYIEMLRQKGAQVAYVADALNIHRRHGDSTTHRMAAQKHLGEVARIHRLVGKQPTVLDADRMKQRAYRAQLAEQFGLKVAAE</sequence>
<dbReference type="PANTHER" id="PTHR41244">
    <property type="entry name" value="RHAMNAN SYNTHESIS F"/>
    <property type="match status" value="1"/>
</dbReference>
<feature type="domain" description="Glycosyltransferase 2-like" evidence="1">
    <location>
        <begin position="993"/>
        <end position="1130"/>
    </location>
</feature>
<dbReference type="SUPFAM" id="SSF53448">
    <property type="entry name" value="Nucleotide-diphospho-sugar transferases"/>
    <property type="match status" value="1"/>
</dbReference>
<reference evidence="2 3" key="1">
    <citation type="submission" date="2022-06" db="EMBL/GenBank/DDBJ databases">
        <title>Endosaccharibacter gen. nov., sp. nov., endophytic bacteria isolated from sugarcane.</title>
        <authorList>
            <person name="Pitiwittayakul N."/>
            <person name="Yukphan P."/>
            <person name="Charoenyingcharoen P."/>
            <person name="Tanasupawat S."/>
        </authorList>
    </citation>
    <scope>NUCLEOTIDE SEQUENCE [LARGE SCALE GENOMIC DNA]</scope>
    <source>
        <strain evidence="2 3">KSS8</strain>
    </source>
</reference>
<dbReference type="Pfam" id="PF13692">
    <property type="entry name" value="Glyco_trans_1_4"/>
    <property type="match status" value="1"/>
</dbReference>
<dbReference type="Gene3D" id="3.20.20.80">
    <property type="entry name" value="Glycosidases"/>
    <property type="match status" value="1"/>
</dbReference>
<dbReference type="CDD" id="cd03801">
    <property type="entry name" value="GT4_PimA-like"/>
    <property type="match status" value="1"/>
</dbReference>
<dbReference type="RefSeq" id="WP_422863002.1">
    <property type="nucleotide sequence ID" value="NZ_JAMSKV010000002.1"/>
</dbReference>
<name>A0ABT1W3W2_9PROT</name>
<dbReference type="Gene3D" id="3.40.50.2000">
    <property type="entry name" value="Glycogen Phosphorylase B"/>
    <property type="match status" value="1"/>
</dbReference>
<dbReference type="Gene3D" id="3.90.550.10">
    <property type="entry name" value="Spore Coat Polysaccharide Biosynthesis Protein SpsA, Chain A"/>
    <property type="match status" value="1"/>
</dbReference>
<dbReference type="PANTHER" id="PTHR41244:SF1">
    <property type="entry name" value="GLYCOSYLTRANSFERASE"/>
    <property type="match status" value="1"/>
</dbReference>
<dbReference type="EMBL" id="JAMSKV010000002">
    <property type="protein sequence ID" value="MCQ8277559.1"/>
    <property type="molecule type" value="Genomic_DNA"/>
</dbReference>
<keyword evidence="3" id="KW-1185">Reference proteome</keyword>
<dbReference type="SUPFAM" id="SSF53756">
    <property type="entry name" value="UDP-Glycosyltransferase/glycogen phosphorylase"/>
    <property type="match status" value="1"/>
</dbReference>
<dbReference type="Proteomes" id="UP001524587">
    <property type="component" value="Unassembled WGS sequence"/>
</dbReference>
<dbReference type="CDD" id="cd11579">
    <property type="entry name" value="Glyco_tran_WbsX"/>
    <property type="match status" value="1"/>
</dbReference>
<evidence type="ECO:0000313" key="3">
    <source>
        <dbReference type="Proteomes" id="UP001524587"/>
    </source>
</evidence>
<organism evidence="2 3">
    <name type="scientific">Endosaccharibacter trunci</name>
    <dbReference type="NCBI Taxonomy" id="2812733"/>
    <lineage>
        <taxon>Bacteria</taxon>
        <taxon>Pseudomonadati</taxon>
        <taxon>Pseudomonadota</taxon>
        <taxon>Alphaproteobacteria</taxon>
        <taxon>Acetobacterales</taxon>
        <taxon>Acetobacteraceae</taxon>
        <taxon>Endosaccharibacter</taxon>
    </lineage>
</organism>
<gene>
    <name evidence="2" type="ORF">NFI95_03730</name>
</gene>
<comment type="caution">
    <text evidence="2">The sequence shown here is derived from an EMBL/GenBank/DDBJ whole genome shotgun (WGS) entry which is preliminary data.</text>
</comment>
<protein>
    <submittedName>
        <fullName evidence="2">Glycoside hydrolase family 99-like domain-containing protein</fullName>
    </submittedName>
</protein>
<accession>A0ABT1W3W2</accession>
<dbReference type="InterPro" id="IPR001173">
    <property type="entry name" value="Glyco_trans_2-like"/>
</dbReference>
<evidence type="ECO:0000313" key="2">
    <source>
        <dbReference type="EMBL" id="MCQ8277559.1"/>
    </source>
</evidence>
<dbReference type="Pfam" id="PF14307">
    <property type="entry name" value="Glyco_tran_WbsX"/>
    <property type="match status" value="1"/>
</dbReference>